<evidence type="ECO:0000313" key="2">
    <source>
        <dbReference type="EMBL" id="RAQ96820.1"/>
    </source>
</evidence>
<keyword evidence="3" id="KW-1185">Reference proteome</keyword>
<feature type="region of interest" description="Disordered" evidence="1">
    <location>
        <begin position="1"/>
        <end position="32"/>
    </location>
</feature>
<dbReference type="Proteomes" id="UP000248706">
    <property type="component" value="Unassembled WGS sequence"/>
</dbReference>
<dbReference type="EMBL" id="MCIF01000002">
    <property type="protein sequence ID" value="RAQ96820.1"/>
    <property type="molecule type" value="Genomic_DNA"/>
</dbReference>
<evidence type="ECO:0000256" key="1">
    <source>
        <dbReference type="SAM" id="MobiDB-lite"/>
    </source>
</evidence>
<name>A0A328VLZ0_9CHLR</name>
<sequence>MNGFPSSLSELNHRADSEEEAEPGLEEERGRGLTSRQLLIAACVAHRLARETGVDIARSGRGWTDHRSER</sequence>
<organism evidence="2 3">
    <name type="scientific">Thermogemmatispora tikiterensis</name>
    <dbReference type="NCBI Taxonomy" id="1825093"/>
    <lineage>
        <taxon>Bacteria</taxon>
        <taxon>Bacillati</taxon>
        <taxon>Chloroflexota</taxon>
        <taxon>Ktedonobacteria</taxon>
        <taxon>Thermogemmatisporales</taxon>
        <taxon>Thermogemmatisporaceae</taxon>
        <taxon>Thermogemmatispora</taxon>
    </lineage>
</organism>
<feature type="compositionally biased region" description="Polar residues" evidence="1">
    <location>
        <begin position="1"/>
        <end position="10"/>
    </location>
</feature>
<evidence type="ECO:0000313" key="3">
    <source>
        <dbReference type="Proteomes" id="UP000248706"/>
    </source>
</evidence>
<gene>
    <name evidence="2" type="ORF">A4R35_14860</name>
</gene>
<protein>
    <submittedName>
        <fullName evidence="2">Uncharacterized protein</fullName>
    </submittedName>
</protein>
<proteinExistence type="predicted"/>
<dbReference type="AlphaFoldDB" id="A0A328VLZ0"/>
<comment type="caution">
    <text evidence="2">The sequence shown here is derived from an EMBL/GenBank/DDBJ whole genome shotgun (WGS) entry which is preliminary data.</text>
</comment>
<accession>A0A328VLZ0</accession>
<reference evidence="2 3" key="1">
    <citation type="submission" date="2016-08" db="EMBL/GenBank/DDBJ databases">
        <title>Analysis of Carbohydrate Active Enzymes in Thermogemmatispora T81 Reveals Carbohydrate Degradation Ability.</title>
        <authorList>
            <person name="Tomazini A."/>
            <person name="Lal S."/>
            <person name="Stott M."/>
            <person name="Henrissat B."/>
            <person name="Polikarpov I."/>
            <person name="Sparling R."/>
            <person name="Levin D.B."/>
        </authorList>
    </citation>
    <scope>NUCLEOTIDE SEQUENCE [LARGE SCALE GENOMIC DNA]</scope>
    <source>
        <strain evidence="2 3">T81</strain>
    </source>
</reference>